<proteinExistence type="predicted"/>
<gene>
    <name evidence="3" type="ORF">LX59_02519</name>
</gene>
<dbReference type="EMBL" id="VLKG01000010">
    <property type="protein sequence ID" value="TWH64316.1"/>
    <property type="molecule type" value="Genomic_DNA"/>
</dbReference>
<dbReference type="Gene3D" id="1.25.40.10">
    <property type="entry name" value="Tetratricopeptide repeat domain"/>
    <property type="match status" value="1"/>
</dbReference>
<evidence type="ECO:0008006" key="5">
    <source>
        <dbReference type="Google" id="ProtNLM"/>
    </source>
</evidence>
<dbReference type="AlphaFoldDB" id="A0A562I0G5"/>
<evidence type="ECO:0000313" key="4">
    <source>
        <dbReference type="Proteomes" id="UP000319627"/>
    </source>
</evidence>
<comment type="caution">
    <text evidence="3">The sequence shown here is derived from an EMBL/GenBank/DDBJ whole genome shotgun (WGS) entry which is preliminary data.</text>
</comment>
<feature type="region of interest" description="Disordered" evidence="1">
    <location>
        <begin position="112"/>
        <end position="140"/>
    </location>
</feature>
<evidence type="ECO:0000313" key="3">
    <source>
        <dbReference type="EMBL" id="TWH64316.1"/>
    </source>
</evidence>
<sequence length="140" mass="15447">MRISILLGVALLPLLGCTSQGAQHRALDDAYEAYSAGDCGQVMLSLSQASRYGRYSDPVRPEIALLRGLCLERQALFPDAIKTYEFMIQKYPSSEFSFRARARLETLEQLGHYQPPGKARPIAAPSADTWRTPASSATRP</sequence>
<dbReference type="Proteomes" id="UP000319627">
    <property type="component" value="Unassembled WGS sequence"/>
</dbReference>
<feature type="signal peptide" evidence="2">
    <location>
        <begin position="1"/>
        <end position="22"/>
    </location>
</feature>
<dbReference type="InterPro" id="IPR011990">
    <property type="entry name" value="TPR-like_helical_dom_sf"/>
</dbReference>
<name>A0A562I0G5_9GAMM</name>
<accession>A0A562I0G5</accession>
<keyword evidence="2" id="KW-0732">Signal</keyword>
<organism evidence="3 4">
    <name type="scientific">Azomonas agilis</name>
    <dbReference type="NCBI Taxonomy" id="116849"/>
    <lineage>
        <taxon>Bacteria</taxon>
        <taxon>Pseudomonadati</taxon>
        <taxon>Pseudomonadota</taxon>
        <taxon>Gammaproteobacteria</taxon>
        <taxon>Pseudomonadales</taxon>
        <taxon>Pseudomonadaceae</taxon>
        <taxon>Azomonas</taxon>
    </lineage>
</organism>
<feature type="chain" id="PRO_5021812611" description="Tetratricopeptide repeat protein" evidence="2">
    <location>
        <begin position="23"/>
        <end position="140"/>
    </location>
</feature>
<reference evidence="3 4" key="1">
    <citation type="submission" date="2019-07" db="EMBL/GenBank/DDBJ databases">
        <title>Genomic Encyclopedia of Type Strains, Phase I: the one thousand microbial genomes (KMG-I) project.</title>
        <authorList>
            <person name="Kyrpides N."/>
        </authorList>
    </citation>
    <scope>NUCLEOTIDE SEQUENCE [LARGE SCALE GENOMIC DNA]</scope>
    <source>
        <strain evidence="3 4">DSM 375</strain>
    </source>
</reference>
<dbReference type="OrthoDB" id="7011433at2"/>
<protein>
    <recommendedName>
        <fullName evidence="5">Tetratricopeptide repeat protein</fullName>
    </recommendedName>
</protein>
<evidence type="ECO:0000256" key="1">
    <source>
        <dbReference type="SAM" id="MobiDB-lite"/>
    </source>
</evidence>
<evidence type="ECO:0000256" key="2">
    <source>
        <dbReference type="SAM" id="SignalP"/>
    </source>
</evidence>
<dbReference type="RefSeq" id="WP_144572306.1">
    <property type="nucleotide sequence ID" value="NZ_VLKG01000010.1"/>
</dbReference>
<keyword evidence="4" id="KW-1185">Reference proteome</keyword>